<proteinExistence type="predicted"/>
<feature type="region of interest" description="Disordered" evidence="1">
    <location>
        <begin position="1"/>
        <end position="20"/>
    </location>
</feature>
<protein>
    <submittedName>
        <fullName evidence="3">Uncharacterized protein</fullName>
    </submittedName>
</protein>
<feature type="compositionally biased region" description="Low complexity" evidence="1">
    <location>
        <begin position="8"/>
        <end position="20"/>
    </location>
</feature>
<keyword evidence="2" id="KW-0472">Membrane</keyword>
<evidence type="ECO:0000256" key="1">
    <source>
        <dbReference type="SAM" id="MobiDB-lite"/>
    </source>
</evidence>
<gene>
    <name evidence="3" type="ORF">GGR23_003803</name>
</gene>
<sequence>MAPPDSCSLGRSRISSKRGSSAMQISARFAGRTEGRMPRFIGRLSCIVGLAFAFAMALQGAAAWLLDPCLR</sequence>
<evidence type="ECO:0000313" key="4">
    <source>
        <dbReference type="Proteomes" id="UP000528286"/>
    </source>
</evidence>
<evidence type="ECO:0000313" key="3">
    <source>
        <dbReference type="EMBL" id="MBB4066586.1"/>
    </source>
</evidence>
<organism evidence="3 4">
    <name type="scientific">Gellertiella hungarica</name>
    <dbReference type="NCBI Taxonomy" id="1572859"/>
    <lineage>
        <taxon>Bacteria</taxon>
        <taxon>Pseudomonadati</taxon>
        <taxon>Pseudomonadota</taxon>
        <taxon>Alphaproteobacteria</taxon>
        <taxon>Hyphomicrobiales</taxon>
        <taxon>Rhizobiaceae</taxon>
        <taxon>Gellertiella</taxon>
    </lineage>
</organism>
<feature type="transmembrane region" description="Helical" evidence="2">
    <location>
        <begin position="40"/>
        <end position="66"/>
    </location>
</feature>
<keyword evidence="2" id="KW-1133">Transmembrane helix</keyword>
<comment type="caution">
    <text evidence="3">The sequence shown here is derived from an EMBL/GenBank/DDBJ whole genome shotgun (WGS) entry which is preliminary data.</text>
</comment>
<dbReference type="AlphaFoldDB" id="A0A7W6J876"/>
<keyword evidence="4" id="KW-1185">Reference proteome</keyword>
<keyword evidence="2" id="KW-0812">Transmembrane</keyword>
<reference evidence="3 4" key="1">
    <citation type="submission" date="2020-08" db="EMBL/GenBank/DDBJ databases">
        <title>Genomic Encyclopedia of Type Strains, Phase IV (KMG-IV): sequencing the most valuable type-strain genomes for metagenomic binning, comparative biology and taxonomic classification.</title>
        <authorList>
            <person name="Goeker M."/>
        </authorList>
    </citation>
    <scope>NUCLEOTIDE SEQUENCE [LARGE SCALE GENOMIC DNA]</scope>
    <source>
        <strain evidence="3 4">DSM 29853</strain>
    </source>
</reference>
<accession>A0A7W6J876</accession>
<dbReference type="Proteomes" id="UP000528286">
    <property type="component" value="Unassembled WGS sequence"/>
</dbReference>
<name>A0A7W6J876_9HYPH</name>
<dbReference type="RefSeq" id="WP_183367845.1">
    <property type="nucleotide sequence ID" value="NZ_JACIEZ010000010.1"/>
</dbReference>
<evidence type="ECO:0000256" key="2">
    <source>
        <dbReference type="SAM" id="Phobius"/>
    </source>
</evidence>
<dbReference type="EMBL" id="JACIEZ010000010">
    <property type="protein sequence ID" value="MBB4066586.1"/>
    <property type="molecule type" value="Genomic_DNA"/>
</dbReference>